<gene>
    <name evidence="8" type="ORF">BJ875DRAFT_511081</name>
</gene>
<sequence length="586" mass="67225">MEEAKHAFTQVWVLHVVIDIAASIAVGLRFYSRKLTKNPVKADDWVALLAMVLVWGDTICTVLEYQPYLRERPKKELPVTDQTKLILLSFISVIFTVTAEVVTRFSVIFLYYRLFSVKRWLHYSLIGVGVMSIIWLFIVVFSVAFQCKPVLANFDASVQGTCLNTQTGFYVSELINMFLDIALVLMPITIIWKLKLPRRERIALCGIFLTGGFVIITAILRLVKGYHPDGETSITSLSGLSLWAGLHLGFGVICCCLPNFSNMDNARSAVSPWEKRGRKKYRWWESPIENNTIAEEESLPSSSRTSSTALGPQSAIEDNMNFHCEREKLDCNLKNLGNLLSEDIKQRKVEDDATTQVDTVKFEYAEREISPGNTITFKIETSTSCELFIIHKGDLYRYWPDSKLWENDTTIINLSTIVKVKADTFRLLCGWLYTHYFDIEAPAKLLGNHDDSTGKYNVRAAYRLNTLVDLYFFTASFKIWKCQNAIMEELIDLGPQCVVPLMMLSDRIYENPGPRNILRNFLVENCAWYCIVEDMRFIALANEDFLDDFERASIRVEPLRREGRSMDLKGWNYFICSQEECDTFTV</sequence>
<dbReference type="Pfam" id="PF20684">
    <property type="entry name" value="Fung_rhodopsin"/>
    <property type="match status" value="1"/>
</dbReference>
<feature type="transmembrane region" description="Helical" evidence="6">
    <location>
        <begin position="85"/>
        <end position="111"/>
    </location>
</feature>
<organism evidence="8 9">
    <name type="scientific">Amylocarpus encephaloides</name>
    <dbReference type="NCBI Taxonomy" id="45428"/>
    <lineage>
        <taxon>Eukaryota</taxon>
        <taxon>Fungi</taxon>
        <taxon>Dikarya</taxon>
        <taxon>Ascomycota</taxon>
        <taxon>Pezizomycotina</taxon>
        <taxon>Leotiomycetes</taxon>
        <taxon>Helotiales</taxon>
        <taxon>Helotiales incertae sedis</taxon>
        <taxon>Amylocarpus</taxon>
    </lineage>
</organism>
<comment type="caution">
    <text evidence="8">The sequence shown here is derived from an EMBL/GenBank/DDBJ whole genome shotgun (WGS) entry which is preliminary data.</text>
</comment>
<comment type="subcellular location">
    <subcellularLocation>
        <location evidence="1">Membrane</location>
        <topology evidence="1">Multi-pass membrane protein</topology>
    </subcellularLocation>
</comment>
<keyword evidence="9" id="KW-1185">Reference proteome</keyword>
<dbReference type="GO" id="GO:0016020">
    <property type="term" value="C:membrane"/>
    <property type="evidence" value="ECO:0007669"/>
    <property type="project" value="UniProtKB-SubCell"/>
</dbReference>
<evidence type="ECO:0000313" key="8">
    <source>
        <dbReference type="EMBL" id="KAG9238581.1"/>
    </source>
</evidence>
<evidence type="ECO:0000256" key="3">
    <source>
        <dbReference type="ARBA" id="ARBA00022989"/>
    </source>
</evidence>
<evidence type="ECO:0000313" key="9">
    <source>
        <dbReference type="Proteomes" id="UP000824998"/>
    </source>
</evidence>
<dbReference type="EMBL" id="MU251368">
    <property type="protein sequence ID" value="KAG9238581.1"/>
    <property type="molecule type" value="Genomic_DNA"/>
</dbReference>
<dbReference type="InterPro" id="IPR049326">
    <property type="entry name" value="Rhodopsin_dom_fungi"/>
</dbReference>
<evidence type="ECO:0000259" key="7">
    <source>
        <dbReference type="Pfam" id="PF20684"/>
    </source>
</evidence>
<accession>A0A9P7YRV8</accession>
<protein>
    <recommendedName>
        <fullName evidence="7">Rhodopsin domain-containing protein</fullName>
    </recommendedName>
</protein>
<dbReference type="AlphaFoldDB" id="A0A9P7YRV8"/>
<feature type="transmembrane region" description="Helical" evidence="6">
    <location>
        <begin position="240"/>
        <end position="260"/>
    </location>
</feature>
<reference evidence="8" key="1">
    <citation type="journal article" date="2021" name="IMA Fungus">
        <title>Genomic characterization of three marine fungi, including Emericellopsis atlantica sp. nov. with signatures of a generalist lifestyle and marine biomass degradation.</title>
        <authorList>
            <person name="Hagestad O.C."/>
            <person name="Hou L."/>
            <person name="Andersen J.H."/>
            <person name="Hansen E.H."/>
            <person name="Altermark B."/>
            <person name="Li C."/>
            <person name="Kuhnert E."/>
            <person name="Cox R.J."/>
            <person name="Crous P.W."/>
            <person name="Spatafora J.W."/>
            <person name="Lail K."/>
            <person name="Amirebrahimi M."/>
            <person name="Lipzen A."/>
            <person name="Pangilinan J."/>
            <person name="Andreopoulos W."/>
            <person name="Hayes R.D."/>
            <person name="Ng V."/>
            <person name="Grigoriev I.V."/>
            <person name="Jackson S.A."/>
            <person name="Sutton T.D.S."/>
            <person name="Dobson A.D.W."/>
            <person name="Rama T."/>
        </authorList>
    </citation>
    <scope>NUCLEOTIDE SEQUENCE</scope>
    <source>
        <strain evidence="8">TRa018bII</strain>
    </source>
</reference>
<evidence type="ECO:0000256" key="5">
    <source>
        <dbReference type="ARBA" id="ARBA00038359"/>
    </source>
</evidence>
<feature type="transmembrane region" description="Helical" evidence="6">
    <location>
        <begin position="44"/>
        <end position="65"/>
    </location>
</feature>
<feature type="transmembrane region" description="Helical" evidence="6">
    <location>
        <begin position="174"/>
        <end position="194"/>
    </location>
</feature>
<comment type="similarity">
    <text evidence="5">Belongs to the SAT4 family.</text>
</comment>
<dbReference type="PANTHER" id="PTHR33048:SF47">
    <property type="entry name" value="INTEGRAL MEMBRANE PROTEIN-RELATED"/>
    <property type="match status" value="1"/>
</dbReference>
<evidence type="ECO:0000256" key="2">
    <source>
        <dbReference type="ARBA" id="ARBA00022692"/>
    </source>
</evidence>
<keyword evidence="4 6" id="KW-0472">Membrane</keyword>
<feature type="domain" description="Rhodopsin" evidence="7">
    <location>
        <begin position="28"/>
        <end position="261"/>
    </location>
</feature>
<feature type="transmembrane region" description="Helical" evidence="6">
    <location>
        <begin position="12"/>
        <end position="32"/>
    </location>
</feature>
<keyword evidence="2 6" id="KW-0812">Transmembrane</keyword>
<evidence type="ECO:0000256" key="4">
    <source>
        <dbReference type="ARBA" id="ARBA00023136"/>
    </source>
</evidence>
<name>A0A9P7YRV8_9HELO</name>
<keyword evidence="3 6" id="KW-1133">Transmembrane helix</keyword>
<dbReference type="Proteomes" id="UP000824998">
    <property type="component" value="Unassembled WGS sequence"/>
</dbReference>
<dbReference type="OrthoDB" id="5378633at2759"/>
<dbReference type="InterPro" id="IPR052337">
    <property type="entry name" value="SAT4-like"/>
</dbReference>
<proteinExistence type="inferred from homology"/>
<feature type="transmembrane region" description="Helical" evidence="6">
    <location>
        <begin position="123"/>
        <end position="145"/>
    </location>
</feature>
<dbReference type="PANTHER" id="PTHR33048">
    <property type="entry name" value="PTH11-LIKE INTEGRAL MEMBRANE PROTEIN (AFU_ORTHOLOGUE AFUA_5G11245)"/>
    <property type="match status" value="1"/>
</dbReference>
<feature type="transmembrane region" description="Helical" evidence="6">
    <location>
        <begin position="201"/>
        <end position="220"/>
    </location>
</feature>
<evidence type="ECO:0000256" key="6">
    <source>
        <dbReference type="SAM" id="Phobius"/>
    </source>
</evidence>
<evidence type="ECO:0000256" key="1">
    <source>
        <dbReference type="ARBA" id="ARBA00004141"/>
    </source>
</evidence>